<dbReference type="Pfam" id="PF18962">
    <property type="entry name" value="Por_Secre_tail"/>
    <property type="match status" value="1"/>
</dbReference>
<dbReference type="eggNOG" id="COG5184">
    <property type="taxonomic scope" value="Bacteria"/>
</dbReference>
<dbReference type="EMBL" id="CP001100">
    <property type="protein sequence ID" value="ACF13994.1"/>
    <property type="molecule type" value="Genomic_DNA"/>
</dbReference>
<keyword evidence="3" id="KW-1185">Reference proteome</keyword>
<keyword evidence="2" id="KW-0449">Lipoprotein</keyword>
<dbReference type="InterPro" id="IPR026444">
    <property type="entry name" value="Secre_tail"/>
</dbReference>
<dbReference type="STRING" id="517418.Ctha_1535"/>
<reference evidence="2 3" key="1">
    <citation type="submission" date="2008-06" db="EMBL/GenBank/DDBJ databases">
        <title>Complete sequence of Chloroherpeton thalassium ATCC 35110.</title>
        <authorList>
            <consortium name="US DOE Joint Genome Institute"/>
            <person name="Lucas S."/>
            <person name="Copeland A."/>
            <person name="Lapidus A."/>
            <person name="Glavina del Rio T."/>
            <person name="Dalin E."/>
            <person name="Tice H."/>
            <person name="Bruce D."/>
            <person name="Goodwin L."/>
            <person name="Pitluck S."/>
            <person name="Schmutz J."/>
            <person name="Larimer F."/>
            <person name="Land M."/>
            <person name="Hauser L."/>
            <person name="Kyrpides N."/>
            <person name="Mikhailova N."/>
            <person name="Liu Z."/>
            <person name="Li T."/>
            <person name="Zhao F."/>
            <person name="Overmann J."/>
            <person name="Bryant D.A."/>
            <person name="Richardson P."/>
        </authorList>
    </citation>
    <scope>NUCLEOTIDE SEQUENCE [LARGE SCALE GENOMIC DNA]</scope>
    <source>
        <strain evidence="3">ATCC 35110 / GB-78</strain>
    </source>
</reference>
<dbReference type="Pfam" id="PF03382">
    <property type="entry name" value="DUF285"/>
    <property type="match status" value="1"/>
</dbReference>
<gene>
    <name evidence="2" type="ordered locus">Ctha_1535</name>
</gene>
<name>B3QS49_CHLT3</name>
<dbReference type="NCBIfam" id="TIGR04183">
    <property type="entry name" value="Por_Secre_tail"/>
    <property type="match status" value="1"/>
</dbReference>
<accession>B3QS49</accession>
<evidence type="ECO:0000259" key="1">
    <source>
        <dbReference type="Pfam" id="PF18962"/>
    </source>
</evidence>
<protein>
    <submittedName>
        <fullName evidence="2">Lipoprotein</fullName>
    </submittedName>
</protein>
<dbReference type="eggNOG" id="COG4886">
    <property type="taxonomic scope" value="Bacteria"/>
</dbReference>
<dbReference type="Gene3D" id="2.60.40.4070">
    <property type="match status" value="1"/>
</dbReference>
<dbReference type="InterPro" id="IPR013783">
    <property type="entry name" value="Ig-like_fold"/>
</dbReference>
<dbReference type="HOGENOM" id="CLU_543699_0_0_10"/>
<dbReference type="OrthoDB" id="9813840at2"/>
<organism evidence="2 3">
    <name type="scientific">Chloroherpeton thalassium (strain ATCC 35110 / GB-78)</name>
    <dbReference type="NCBI Taxonomy" id="517418"/>
    <lineage>
        <taxon>Bacteria</taxon>
        <taxon>Pseudomonadati</taxon>
        <taxon>Chlorobiota</taxon>
        <taxon>Chlorobiia</taxon>
        <taxon>Chlorobiales</taxon>
        <taxon>Chloroherpetonaceae</taxon>
        <taxon>Chloroherpeton</taxon>
    </lineage>
</organism>
<evidence type="ECO:0000313" key="3">
    <source>
        <dbReference type="Proteomes" id="UP000001208"/>
    </source>
</evidence>
<sequence length="501" mass="54552">MTFHVSFLSKKHNRSMKITLPTKLKGIVFLLGLLWLNTSTVFAQPMEFIFNITSVPATVELPLYGSVDVNVVWGDGDSDSYMAPGDKSHEYTTTGQKTVTISGTLTQFGKGSNGSWAGVEYLAQVNSFGSLTGFTSISGAFNNADNLTSVPTVLPSTVNNLNYTFMNIDQASITNLESWDVSAVLDMQSMFSGAASFNQNISGWNVSGAMNMVEMFYNATAFDQNIGGWNISAVEEMDDMFYGATLSTANYDALLIGWAAQTVQSEVIFHGGNSQYSTGAAATARQSLIDDYYWGITDGGQIDAPLPVSLSSFSGTSIESGVRLNWQTASEAGNAGFLLYRNGEEIASYQNTDALKGQGTTSSETNYSFTDSDVNLWETYTYKLTSIDNSGDIHEYSESVSVTITEDYVSDTKATAYTLEQNYPNPFNPSTTINFSLKQAGKVAFQVFDILGRVVYKEILNGNAGENTPITFEGKNLNSGVYFYRISANGYSETKKMMLLK</sequence>
<feature type="domain" description="Secretion system C-terminal sorting" evidence="1">
    <location>
        <begin position="423"/>
        <end position="498"/>
    </location>
</feature>
<proteinExistence type="predicted"/>
<dbReference type="InterPro" id="IPR005046">
    <property type="entry name" value="DUF285"/>
</dbReference>
<dbReference type="Proteomes" id="UP000001208">
    <property type="component" value="Chromosome"/>
</dbReference>
<dbReference type="AlphaFoldDB" id="B3QS49"/>
<evidence type="ECO:0000313" key="2">
    <source>
        <dbReference type="EMBL" id="ACF13994.1"/>
    </source>
</evidence>
<dbReference type="Gene3D" id="2.60.40.10">
    <property type="entry name" value="Immunoglobulins"/>
    <property type="match status" value="1"/>
</dbReference>
<dbReference type="KEGG" id="cts:Ctha_1535"/>